<comment type="caution">
    <text evidence="1">The sequence shown here is derived from an EMBL/GenBank/DDBJ whole genome shotgun (WGS) entry which is preliminary data.</text>
</comment>
<evidence type="ECO:0000313" key="2">
    <source>
        <dbReference type="Proteomes" id="UP001627154"/>
    </source>
</evidence>
<reference evidence="1 2" key="1">
    <citation type="journal article" date="2024" name="bioRxiv">
        <title>A reference genome for Trichogramma kaykai: A tiny desert-dwelling parasitoid wasp with competing sex-ratio distorters.</title>
        <authorList>
            <person name="Culotta J."/>
            <person name="Lindsey A.R."/>
        </authorList>
    </citation>
    <scope>NUCLEOTIDE SEQUENCE [LARGE SCALE GENOMIC DNA]</scope>
    <source>
        <strain evidence="1 2">KSX58</strain>
    </source>
</reference>
<evidence type="ECO:0008006" key="3">
    <source>
        <dbReference type="Google" id="ProtNLM"/>
    </source>
</evidence>
<sequence length="508" mass="57204">MAELMAVLEHRSNNHYSLFAVVEAIVNHQGDPAQNLQQWLTSVADSSGVRQRRPGVARHGRIAANAGAISDRQQERLLYKKIKALWRKSMRKAAALILDGDSDGSEVPSLEAQVAFWKPVMTSPKAVAGEDQPNFINDAAARQLWNLWRPITIEEVRLLRPKKDTAAGPDGVSPAYWGRIPEVIKALAFNCILHLGSCLDAVLNSRTILIPKSEGTMDPALFRPLSIPSIILRHLHRILADRVAVDMQMDRRQRTFMVTDGIAQNISLLAAVMLDARKQRLRPLHMAVSTLVFADDVILLAFTREGLQESLDCISREVRAQGMELMPVKCSTLSIAVNGRGKQRKVVMDNPFRVDDVSVRQLNTEDEFKYLRVTFDCNGPIWKPCNLKEKLYGISRAPIKAQMRLKVLETYLLPRYIHTLTLGRTTHAELKAMDKLVRRSVRSWLRLPHDCPNAFIHAGRNYGGLGIPSLASIVPLIRKNRLEAINQSGAFFAEDLIESEWARKQMDW</sequence>
<dbReference type="Proteomes" id="UP001627154">
    <property type="component" value="Unassembled WGS sequence"/>
</dbReference>
<dbReference type="PANTHER" id="PTHR37557">
    <property type="entry name" value="115 KDA PROTEIN IN TYPE-1 RETROTRANSPOSABLE ELEMENT R1DM-LIKE PROTEIN-RELATED-RELATED"/>
    <property type="match status" value="1"/>
</dbReference>
<dbReference type="PANTHER" id="PTHR37557:SF4">
    <property type="entry name" value="CCHC-TYPE DOMAIN-CONTAINING PROTEIN"/>
    <property type="match status" value="1"/>
</dbReference>
<dbReference type="AlphaFoldDB" id="A0ABD2W1J7"/>
<keyword evidence="2" id="KW-1185">Reference proteome</keyword>
<evidence type="ECO:0000313" key="1">
    <source>
        <dbReference type="EMBL" id="KAL3386678.1"/>
    </source>
</evidence>
<gene>
    <name evidence="1" type="ORF">TKK_017874</name>
</gene>
<name>A0ABD2W1J7_9HYME</name>
<organism evidence="1 2">
    <name type="scientific">Trichogramma kaykai</name>
    <dbReference type="NCBI Taxonomy" id="54128"/>
    <lineage>
        <taxon>Eukaryota</taxon>
        <taxon>Metazoa</taxon>
        <taxon>Ecdysozoa</taxon>
        <taxon>Arthropoda</taxon>
        <taxon>Hexapoda</taxon>
        <taxon>Insecta</taxon>
        <taxon>Pterygota</taxon>
        <taxon>Neoptera</taxon>
        <taxon>Endopterygota</taxon>
        <taxon>Hymenoptera</taxon>
        <taxon>Apocrita</taxon>
        <taxon>Proctotrupomorpha</taxon>
        <taxon>Chalcidoidea</taxon>
        <taxon>Trichogrammatidae</taxon>
        <taxon>Trichogramma</taxon>
    </lineage>
</organism>
<proteinExistence type="predicted"/>
<dbReference type="EMBL" id="JBJJXI010000145">
    <property type="protein sequence ID" value="KAL3386678.1"/>
    <property type="molecule type" value="Genomic_DNA"/>
</dbReference>
<protein>
    <recommendedName>
        <fullName evidence="3">Reverse transcriptase domain-containing protein</fullName>
    </recommendedName>
</protein>
<accession>A0ABD2W1J7</accession>